<proteinExistence type="predicted"/>
<reference evidence="2 3" key="2">
    <citation type="submission" date="2018-11" db="EMBL/GenBank/DDBJ databases">
        <authorList>
            <consortium name="Pathogen Informatics"/>
        </authorList>
    </citation>
    <scope>NUCLEOTIDE SEQUENCE [LARGE SCALE GENOMIC DNA]</scope>
</reference>
<dbReference type="WBParaSite" id="GPUH_0002034801-mRNA-1">
    <property type="protein sequence ID" value="GPUH_0002034801-mRNA-1"/>
    <property type="gene ID" value="GPUH_0002034801"/>
</dbReference>
<evidence type="ECO:0000313" key="4">
    <source>
        <dbReference type="WBParaSite" id="GPUH_0002034801-mRNA-1"/>
    </source>
</evidence>
<evidence type="ECO:0000256" key="1">
    <source>
        <dbReference type="SAM" id="MobiDB-lite"/>
    </source>
</evidence>
<feature type="region of interest" description="Disordered" evidence="1">
    <location>
        <begin position="146"/>
        <end position="167"/>
    </location>
</feature>
<dbReference type="AlphaFoldDB" id="A0A183EH82"/>
<evidence type="ECO:0000313" key="3">
    <source>
        <dbReference type="Proteomes" id="UP000271098"/>
    </source>
</evidence>
<sequence>MLIPVTYLRLLQNGDSSQVQNVAVPSVLFVPTPDSASLSRSSSSISPCPRLTSDLISSQHNASFGPVNVLLRNGTTVCISPAVRRSVEYAGDSRSVRQILEDSQSDQILFERDIVQTPETNLLSAAAAVQGQELLAFEVPLQSSSPIAAPPSSSSSPAAAPAPQTAAVPNHYSGVCTHLQPSARMLFHRNK</sequence>
<evidence type="ECO:0000313" key="2">
    <source>
        <dbReference type="EMBL" id="VDN35813.1"/>
    </source>
</evidence>
<keyword evidence="3" id="KW-1185">Reference proteome</keyword>
<dbReference type="EMBL" id="UYRT01090215">
    <property type="protein sequence ID" value="VDN35813.1"/>
    <property type="molecule type" value="Genomic_DNA"/>
</dbReference>
<name>A0A183EH82_9BILA</name>
<dbReference type="Proteomes" id="UP000271098">
    <property type="component" value="Unassembled WGS sequence"/>
</dbReference>
<reference evidence="4" key="1">
    <citation type="submission" date="2016-06" db="UniProtKB">
        <authorList>
            <consortium name="WormBaseParasite"/>
        </authorList>
    </citation>
    <scope>IDENTIFICATION</scope>
</reference>
<gene>
    <name evidence="2" type="ORF">GPUH_LOCUS20324</name>
</gene>
<accession>A0A183EH82</accession>
<organism evidence="4">
    <name type="scientific">Gongylonema pulchrum</name>
    <dbReference type="NCBI Taxonomy" id="637853"/>
    <lineage>
        <taxon>Eukaryota</taxon>
        <taxon>Metazoa</taxon>
        <taxon>Ecdysozoa</taxon>
        <taxon>Nematoda</taxon>
        <taxon>Chromadorea</taxon>
        <taxon>Rhabditida</taxon>
        <taxon>Spirurina</taxon>
        <taxon>Spiruromorpha</taxon>
        <taxon>Spiruroidea</taxon>
        <taxon>Gongylonematidae</taxon>
        <taxon>Gongylonema</taxon>
    </lineage>
</organism>
<protein>
    <submittedName>
        <fullName evidence="2 4">Uncharacterized protein</fullName>
    </submittedName>
</protein>